<sequence length="128" mass="14359">LKFAQLRVTIHFKQEVKVFEQPIIIASLPRIDYGESGDKYQQVDTSNSAHHDYKYSVLMKKSLDILTIVVPPALPAVMTTGLFLAQLRLKKQGIFCLNPSAINIAGTLNTIVFDKVRSGFLFTTSFQL</sequence>
<keyword evidence="4" id="KW-0547">Nucleotide-binding</keyword>
<evidence type="ECO:0000256" key="5">
    <source>
        <dbReference type="ARBA" id="ARBA00022840"/>
    </source>
</evidence>
<accession>A0A183TQJ1</accession>
<evidence type="ECO:0000256" key="2">
    <source>
        <dbReference type="ARBA" id="ARBA00022553"/>
    </source>
</evidence>
<keyword evidence="7" id="KW-1278">Translocase</keyword>
<dbReference type="InterPro" id="IPR023298">
    <property type="entry name" value="ATPase_P-typ_TM_dom_sf"/>
</dbReference>
<evidence type="ECO:0000256" key="7">
    <source>
        <dbReference type="ARBA" id="ARBA00022967"/>
    </source>
</evidence>
<keyword evidence="2" id="KW-0597">Phosphoprotein</keyword>
<protein>
    <submittedName>
        <fullName evidence="9">VPS13_C domain-containing protein</fullName>
    </submittedName>
</protein>
<keyword evidence="8" id="KW-0812">Transmembrane</keyword>
<dbReference type="InterPro" id="IPR006544">
    <property type="entry name" value="P-type_TPase_V"/>
</dbReference>
<name>A0A183TQJ1_SCHSO</name>
<evidence type="ECO:0000256" key="8">
    <source>
        <dbReference type="SAM" id="Phobius"/>
    </source>
</evidence>
<comment type="subcellular location">
    <subcellularLocation>
        <location evidence="1">Membrane</location>
        <topology evidence="1">Multi-pass membrane protein</topology>
    </subcellularLocation>
</comment>
<keyword evidence="8" id="KW-0472">Membrane</keyword>
<dbReference type="SUPFAM" id="SSF81665">
    <property type="entry name" value="Calcium ATPase, transmembrane domain M"/>
    <property type="match status" value="1"/>
</dbReference>
<dbReference type="GO" id="GO:0019829">
    <property type="term" value="F:ATPase-coupled monoatomic cation transmembrane transporter activity"/>
    <property type="evidence" value="ECO:0007669"/>
    <property type="project" value="TreeGrafter"/>
</dbReference>
<organism evidence="9">
    <name type="scientific">Schistocephalus solidus</name>
    <name type="common">Tapeworm</name>
    <dbReference type="NCBI Taxonomy" id="70667"/>
    <lineage>
        <taxon>Eukaryota</taxon>
        <taxon>Metazoa</taxon>
        <taxon>Spiralia</taxon>
        <taxon>Lophotrochozoa</taxon>
        <taxon>Platyhelminthes</taxon>
        <taxon>Cestoda</taxon>
        <taxon>Eucestoda</taxon>
        <taxon>Diphyllobothriidea</taxon>
        <taxon>Diphyllobothriidae</taxon>
        <taxon>Schistocephalus</taxon>
    </lineage>
</organism>
<dbReference type="GO" id="GO:0015203">
    <property type="term" value="F:polyamine transmembrane transporter activity"/>
    <property type="evidence" value="ECO:0007669"/>
    <property type="project" value="TreeGrafter"/>
</dbReference>
<proteinExistence type="predicted"/>
<dbReference type="WBParaSite" id="SSLN_0001945301-mRNA-1">
    <property type="protein sequence ID" value="SSLN_0001945301-mRNA-1"/>
    <property type="gene ID" value="SSLN_0001945301"/>
</dbReference>
<keyword evidence="5" id="KW-0067">ATP-binding</keyword>
<dbReference type="GO" id="GO:0006874">
    <property type="term" value="P:intracellular calcium ion homeostasis"/>
    <property type="evidence" value="ECO:0007669"/>
    <property type="project" value="TreeGrafter"/>
</dbReference>
<feature type="transmembrane region" description="Helical" evidence="8">
    <location>
        <begin position="65"/>
        <end position="85"/>
    </location>
</feature>
<evidence type="ECO:0000256" key="4">
    <source>
        <dbReference type="ARBA" id="ARBA00022741"/>
    </source>
</evidence>
<dbReference type="GO" id="GO:0005524">
    <property type="term" value="F:ATP binding"/>
    <property type="evidence" value="ECO:0007669"/>
    <property type="project" value="UniProtKB-KW"/>
</dbReference>
<dbReference type="AlphaFoldDB" id="A0A183TQJ1"/>
<dbReference type="GO" id="GO:0140358">
    <property type="term" value="F:P-type transmembrane transporter activity"/>
    <property type="evidence" value="ECO:0007669"/>
    <property type="project" value="InterPro"/>
</dbReference>
<evidence type="ECO:0000313" key="9">
    <source>
        <dbReference type="WBParaSite" id="SSLN_0001945301-mRNA-1"/>
    </source>
</evidence>
<keyword evidence="8" id="KW-1133">Transmembrane helix</keyword>
<evidence type="ECO:0000256" key="6">
    <source>
        <dbReference type="ARBA" id="ARBA00022842"/>
    </source>
</evidence>
<evidence type="ECO:0000256" key="3">
    <source>
        <dbReference type="ARBA" id="ARBA00022723"/>
    </source>
</evidence>
<dbReference type="GO" id="GO:0016020">
    <property type="term" value="C:membrane"/>
    <property type="evidence" value="ECO:0007669"/>
    <property type="project" value="UniProtKB-SubCell"/>
</dbReference>
<dbReference type="GO" id="GO:0046872">
    <property type="term" value="F:metal ion binding"/>
    <property type="evidence" value="ECO:0007669"/>
    <property type="project" value="UniProtKB-KW"/>
</dbReference>
<keyword evidence="6" id="KW-0460">Magnesium</keyword>
<dbReference type="PANTHER" id="PTHR45630">
    <property type="entry name" value="CATION-TRANSPORTING ATPASE-RELATED"/>
    <property type="match status" value="1"/>
</dbReference>
<keyword evidence="3" id="KW-0479">Metal-binding</keyword>
<reference evidence="9" key="1">
    <citation type="submission" date="2016-06" db="UniProtKB">
        <authorList>
            <consortium name="WormBaseParasite"/>
        </authorList>
    </citation>
    <scope>IDENTIFICATION</scope>
</reference>
<dbReference type="PANTHER" id="PTHR45630:SF8">
    <property type="entry name" value="CATION-TRANSPORTING ATPASE"/>
    <property type="match status" value="1"/>
</dbReference>
<evidence type="ECO:0000256" key="1">
    <source>
        <dbReference type="ARBA" id="ARBA00004141"/>
    </source>
</evidence>